<evidence type="ECO:0008006" key="10">
    <source>
        <dbReference type="Google" id="ProtNLM"/>
    </source>
</evidence>
<dbReference type="GO" id="GO:0005634">
    <property type="term" value="C:nucleus"/>
    <property type="evidence" value="ECO:0007669"/>
    <property type="project" value="UniProtKB-SubCell"/>
</dbReference>
<gene>
    <name evidence="8" type="ORF">NLS_LOCUS5181</name>
</gene>
<organism evidence="8 9">
    <name type="scientific">Litomosoides sigmodontis</name>
    <name type="common">Filarial nematode worm</name>
    <dbReference type="NCBI Taxonomy" id="42156"/>
    <lineage>
        <taxon>Eukaryota</taxon>
        <taxon>Metazoa</taxon>
        <taxon>Ecdysozoa</taxon>
        <taxon>Nematoda</taxon>
        <taxon>Chromadorea</taxon>
        <taxon>Rhabditida</taxon>
        <taxon>Spirurina</taxon>
        <taxon>Spiruromorpha</taxon>
        <taxon>Filarioidea</taxon>
        <taxon>Onchocercidae</taxon>
        <taxon>Litomosoides</taxon>
    </lineage>
</organism>
<keyword evidence="3" id="KW-0539">Nucleus</keyword>
<feature type="compositionally biased region" description="Basic and acidic residues" evidence="5">
    <location>
        <begin position="453"/>
        <end position="468"/>
    </location>
</feature>
<dbReference type="InterPro" id="IPR035979">
    <property type="entry name" value="RBD_domain_sf"/>
</dbReference>
<dbReference type="SUPFAM" id="SSF54928">
    <property type="entry name" value="RNA-binding domain, RBD"/>
    <property type="match status" value="1"/>
</dbReference>
<evidence type="ECO:0000313" key="9">
    <source>
        <dbReference type="Proteomes" id="UP000277928"/>
    </source>
</evidence>
<accession>A0A3P6UPC8</accession>
<keyword evidence="9" id="KW-1185">Reference proteome</keyword>
<evidence type="ECO:0000256" key="1">
    <source>
        <dbReference type="ARBA" id="ARBA00004123"/>
    </source>
</evidence>
<dbReference type="Gene3D" id="1.10.720.30">
    <property type="entry name" value="SAP domain"/>
    <property type="match status" value="1"/>
</dbReference>
<dbReference type="GO" id="GO:0006357">
    <property type="term" value="P:regulation of transcription by RNA polymerase II"/>
    <property type="evidence" value="ECO:0007669"/>
    <property type="project" value="TreeGrafter"/>
</dbReference>
<feature type="compositionally biased region" description="Polar residues" evidence="5">
    <location>
        <begin position="74"/>
        <end position="94"/>
    </location>
</feature>
<comment type="subcellular location">
    <subcellularLocation>
        <location evidence="1">Nucleus</location>
    </subcellularLocation>
</comment>
<evidence type="ECO:0000256" key="2">
    <source>
        <dbReference type="ARBA" id="ARBA00022884"/>
    </source>
</evidence>
<evidence type="ECO:0000259" key="7">
    <source>
        <dbReference type="PROSITE" id="PS50800"/>
    </source>
</evidence>
<dbReference type="Proteomes" id="UP000277928">
    <property type="component" value="Unassembled WGS sequence"/>
</dbReference>
<dbReference type="PANTHER" id="PTHR15683:SF8">
    <property type="entry name" value="SCAFFOLD ATTACHMENT FACTOR B, ISOFORM B"/>
    <property type="match status" value="1"/>
</dbReference>
<dbReference type="GO" id="GO:0003723">
    <property type="term" value="F:RNA binding"/>
    <property type="evidence" value="ECO:0007669"/>
    <property type="project" value="UniProtKB-UniRule"/>
</dbReference>
<dbReference type="SUPFAM" id="SSF68906">
    <property type="entry name" value="SAP domain"/>
    <property type="match status" value="1"/>
</dbReference>
<dbReference type="InterPro" id="IPR051738">
    <property type="entry name" value="SAF_Modulators"/>
</dbReference>
<feature type="region of interest" description="Disordered" evidence="5">
    <location>
        <begin position="415"/>
        <end position="477"/>
    </location>
</feature>
<dbReference type="Gene3D" id="3.30.70.330">
    <property type="match status" value="1"/>
</dbReference>
<feature type="compositionally biased region" description="Basic and acidic residues" evidence="5">
    <location>
        <begin position="415"/>
        <end position="437"/>
    </location>
</feature>
<feature type="domain" description="SAP" evidence="7">
    <location>
        <begin position="16"/>
        <end position="50"/>
    </location>
</feature>
<keyword evidence="2 4" id="KW-0694">RNA-binding</keyword>
<protein>
    <recommendedName>
        <fullName evidence="10">Scaffold attachment factor B2</fullName>
    </recommendedName>
</protein>
<feature type="compositionally biased region" description="Polar residues" evidence="5">
    <location>
        <begin position="438"/>
        <end position="452"/>
    </location>
</feature>
<feature type="compositionally biased region" description="Basic and acidic residues" evidence="5">
    <location>
        <begin position="95"/>
        <end position="111"/>
    </location>
</feature>
<reference evidence="8 9" key="1">
    <citation type="submission" date="2018-08" db="EMBL/GenBank/DDBJ databases">
        <authorList>
            <person name="Laetsch R D."/>
            <person name="Stevens L."/>
            <person name="Kumar S."/>
            <person name="Blaxter L. M."/>
        </authorList>
    </citation>
    <scope>NUCLEOTIDE SEQUENCE [LARGE SCALE GENOMIC DNA]</scope>
</reference>
<evidence type="ECO:0000313" key="8">
    <source>
        <dbReference type="EMBL" id="VDK81108.1"/>
    </source>
</evidence>
<dbReference type="InterPro" id="IPR012677">
    <property type="entry name" value="Nucleotide-bd_a/b_plait_sf"/>
</dbReference>
<dbReference type="PROSITE" id="PS50800">
    <property type="entry name" value="SAP"/>
    <property type="match status" value="1"/>
</dbReference>
<dbReference type="GO" id="GO:0043565">
    <property type="term" value="F:sequence-specific DNA binding"/>
    <property type="evidence" value="ECO:0007669"/>
    <property type="project" value="TreeGrafter"/>
</dbReference>
<feature type="domain" description="RRM" evidence="6">
    <location>
        <begin position="298"/>
        <end position="376"/>
    </location>
</feature>
<dbReference type="AlphaFoldDB" id="A0A3P6UPC8"/>
<dbReference type="Pfam" id="PF00076">
    <property type="entry name" value="RRM_1"/>
    <property type="match status" value="1"/>
</dbReference>
<dbReference type="InterPro" id="IPR003034">
    <property type="entry name" value="SAP_dom"/>
</dbReference>
<dbReference type="GO" id="GO:0050684">
    <property type="term" value="P:regulation of mRNA processing"/>
    <property type="evidence" value="ECO:0007669"/>
    <property type="project" value="TreeGrafter"/>
</dbReference>
<dbReference type="PANTHER" id="PTHR15683">
    <property type="entry name" value="SCAFFOLD ATTACHMENT FACTOR B-RELATED"/>
    <property type="match status" value="1"/>
</dbReference>
<evidence type="ECO:0000256" key="4">
    <source>
        <dbReference type="PROSITE-ProRule" id="PRU00176"/>
    </source>
</evidence>
<dbReference type="Pfam" id="PF02037">
    <property type="entry name" value="SAP"/>
    <property type="match status" value="1"/>
</dbReference>
<evidence type="ECO:0000256" key="3">
    <source>
        <dbReference type="ARBA" id="ARBA00023242"/>
    </source>
</evidence>
<dbReference type="SMART" id="SM00360">
    <property type="entry name" value="RRM"/>
    <property type="match status" value="1"/>
</dbReference>
<name>A0A3P6UPC8_LITSI</name>
<dbReference type="EMBL" id="UYRX01000372">
    <property type="protein sequence ID" value="VDK81108.1"/>
    <property type="molecule type" value="Genomic_DNA"/>
</dbReference>
<dbReference type="OrthoDB" id="6159259at2759"/>
<evidence type="ECO:0000256" key="5">
    <source>
        <dbReference type="SAM" id="MobiDB-lite"/>
    </source>
</evidence>
<evidence type="ECO:0000259" key="6">
    <source>
        <dbReference type="PROSITE" id="PS50102"/>
    </source>
</evidence>
<dbReference type="SMART" id="SM00513">
    <property type="entry name" value="SAP"/>
    <property type="match status" value="1"/>
</dbReference>
<dbReference type="OMA" id="MGARFRY"/>
<dbReference type="STRING" id="42156.A0A3P6UPC8"/>
<dbReference type="CDD" id="cd12417">
    <property type="entry name" value="RRM_SAFB_like"/>
    <property type="match status" value="1"/>
</dbReference>
<sequence length="488" mass="53983">MATTPFTTSQGKMMTLSELRVFELKQELEKRGLDKSGIKLALVERLEEALREEGHDPKVYKFTVHDYGKFPATPSKTSIETARESQFSSNSHEISNGRHENEQSGMKKEGQSEPDIAIGIVIESEDSDGAVEKTDQLTTAKELSEEVMEDKKVKHNQIEGVSVLKQDDRSRTELIEEQMVVNEIIDTSIVKEIVETKEAEEEETVKEIADEVNYEDEEMPDTTRINEEDGETEECKEIGNKVAEKGDDNKTAGKTEVKTSKEGDNLFTSTVETVASTPPERIDSAAHAATSMLKKSDNSLWIKGISPNTKAADLKALFSKYGRVLTAKIFTRRQQPSNACFGFVTMVDSAAADLCIQKLHKTNIKGRPITVERADRCNMPIVKSVPKKPTCNTTGGDVKSAKSITTFDTCSKSGEEKLSASRAEKSKKDMPNIDKSKISTSSGNGNKEISTTRSEKQKTVKAMSETKKSPVKAPSASTTRNIYRILYV</sequence>
<feature type="region of interest" description="Disordered" evidence="5">
    <location>
        <begin position="74"/>
        <end position="112"/>
    </location>
</feature>
<dbReference type="InterPro" id="IPR036361">
    <property type="entry name" value="SAP_dom_sf"/>
</dbReference>
<dbReference type="PROSITE" id="PS50102">
    <property type="entry name" value="RRM"/>
    <property type="match status" value="1"/>
</dbReference>
<proteinExistence type="predicted"/>
<dbReference type="InterPro" id="IPR000504">
    <property type="entry name" value="RRM_dom"/>
</dbReference>